<evidence type="ECO:0000259" key="9">
    <source>
        <dbReference type="Pfam" id="PF00931"/>
    </source>
</evidence>
<dbReference type="Pfam" id="PF00931">
    <property type="entry name" value="NB-ARC"/>
    <property type="match status" value="2"/>
</dbReference>
<reference evidence="12 13" key="1">
    <citation type="submission" date="2023-10" db="EMBL/GenBank/DDBJ databases">
        <title>Chromosome-scale genome assembly provides insights into flower coloration mechanisms of Canna indica.</title>
        <authorList>
            <person name="Li C."/>
        </authorList>
    </citation>
    <scope>NUCLEOTIDE SEQUENCE [LARGE SCALE GENOMIC DNA]</scope>
    <source>
        <tissue evidence="12">Flower</tissue>
    </source>
</reference>
<dbReference type="SUPFAM" id="SSF52540">
    <property type="entry name" value="P-loop containing nucleoside triphosphate hydrolases"/>
    <property type="match status" value="1"/>
</dbReference>
<evidence type="ECO:0000256" key="8">
    <source>
        <dbReference type="SAM" id="SignalP"/>
    </source>
</evidence>
<dbReference type="InterPro" id="IPR002182">
    <property type="entry name" value="NB-ARC"/>
</dbReference>
<evidence type="ECO:0000313" key="13">
    <source>
        <dbReference type="Proteomes" id="UP001327560"/>
    </source>
</evidence>
<evidence type="ECO:0000256" key="3">
    <source>
        <dbReference type="ARBA" id="ARBA00022737"/>
    </source>
</evidence>
<name>A0AAQ3QA12_9LILI</name>
<protein>
    <submittedName>
        <fullName evidence="12">Disease resistance protein RGA3</fullName>
    </submittedName>
</protein>
<dbReference type="GO" id="GO:0006952">
    <property type="term" value="P:defense response"/>
    <property type="evidence" value="ECO:0007669"/>
    <property type="project" value="UniProtKB-KW"/>
</dbReference>
<evidence type="ECO:0000256" key="5">
    <source>
        <dbReference type="ARBA" id="ARBA00022821"/>
    </source>
</evidence>
<dbReference type="Pfam" id="PF18052">
    <property type="entry name" value="Rx_N"/>
    <property type="match status" value="1"/>
</dbReference>
<dbReference type="GO" id="GO:0005524">
    <property type="term" value="F:ATP binding"/>
    <property type="evidence" value="ECO:0007669"/>
    <property type="project" value="UniProtKB-KW"/>
</dbReference>
<dbReference type="GO" id="GO:0043531">
    <property type="term" value="F:ADP binding"/>
    <property type="evidence" value="ECO:0007669"/>
    <property type="project" value="InterPro"/>
</dbReference>
<proteinExistence type="inferred from homology"/>
<dbReference type="Pfam" id="PF25019">
    <property type="entry name" value="LRR_R13L1-DRL21"/>
    <property type="match status" value="1"/>
</dbReference>
<dbReference type="AlphaFoldDB" id="A0AAQ3QA12"/>
<evidence type="ECO:0000256" key="2">
    <source>
        <dbReference type="ARBA" id="ARBA00022614"/>
    </source>
</evidence>
<dbReference type="PANTHER" id="PTHR36766">
    <property type="entry name" value="PLANT BROAD-SPECTRUM MILDEW RESISTANCE PROTEIN RPW8"/>
    <property type="match status" value="1"/>
</dbReference>
<dbReference type="Gene3D" id="3.80.10.10">
    <property type="entry name" value="Ribonuclease Inhibitor"/>
    <property type="match status" value="1"/>
</dbReference>
<feature type="compositionally biased region" description="Polar residues" evidence="7">
    <location>
        <begin position="222"/>
        <end position="231"/>
    </location>
</feature>
<evidence type="ECO:0000256" key="7">
    <source>
        <dbReference type="SAM" id="MobiDB-lite"/>
    </source>
</evidence>
<feature type="domain" description="NB-ARC" evidence="9">
    <location>
        <begin position="269"/>
        <end position="350"/>
    </location>
</feature>
<evidence type="ECO:0000256" key="4">
    <source>
        <dbReference type="ARBA" id="ARBA00022741"/>
    </source>
</evidence>
<dbReference type="InterPro" id="IPR027417">
    <property type="entry name" value="P-loop_NTPase"/>
</dbReference>
<evidence type="ECO:0000256" key="1">
    <source>
        <dbReference type="ARBA" id="ARBA00008894"/>
    </source>
</evidence>
<evidence type="ECO:0000259" key="10">
    <source>
        <dbReference type="Pfam" id="PF18052"/>
    </source>
</evidence>
<keyword evidence="13" id="KW-1185">Reference proteome</keyword>
<dbReference type="Proteomes" id="UP001327560">
    <property type="component" value="Chromosome 3"/>
</dbReference>
<feature type="chain" id="PRO_5043027140" evidence="8">
    <location>
        <begin position="21"/>
        <end position="576"/>
    </location>
</feature>
<dbReference type="InterPro" id="IPR032675">
    <property type="entry name" value="LRR_dom_sf"/>
</dbReference>
<comment type="similarity">
    <text evidence="1">Belongs to the disease resistance NB-LRR family.</text>
</comment>
<feature type="domain" description="NB-ARC" evidence="9">
    <location>
        <begin position="156"/>
        <end position="199"/>
    </location>
</feature>
<dbReference type="Gene3D" id="1.20.5.4130">
    <property type="match status" value="1"/>
</dbReference>
<dbReference type="InterPro" id="IPR041118">
    <property type="entry name" value="Rx_N"/>
</dbReference>
<keyword evidence="3" id="KW-0677">Repeat</keyword>
<keyword evidence="5" id="KW-0611">Plant defense</keyword>
<dbReference type="InterPro" id="IPR056789">
    <property type="entry name" value="LRR_R13L1-DRL21"/>
</dbReference>
<dbReference type="PANTHER" id="PTHR36766:SF30">
    <property type="entry name" value="TIR-NBS TYPE DISEASE RESISTANCE PROTEIN-RELATED"/>
    <property type="match status" value="1"/>
</dbReference>
<feature type="domain" description="R13L1/DRL21-like LRR repeat region" evidence="11">
    <location>
        <begin position="457"/>
        <end position="575"/>
    </location>
</feature>
<dbReference type="Gene3D" id="3.40.50.300">
    <property type="entry name" value="P-loop containing nucleotide triphosphate hydrolases"/>
    <property type="match status" value="2"/>
</dbReference>
<accession>A0AAQ3QA12</accession>
<feature type="region of interest" description="Disordered" evidence="7">
    <location>
        <begin position="207"/>
        <end position="238"/>
    </location>
</feature>
<keyword evidence="4" id="KW-0547">Nucleotide-binding</keyword>
<feature type="domain" description="Disease resistance N-terminal" evidence="10">
    <location>
        <begin position="21"/>
        <end position="83"/>
    </location>
</feature>
<gene>
    <name evidence="12" type="ORF">Cni_G10578</name>
</gene>
<keyword evidence="6" id="KW-0067">ATP-binding</keyword>
<evidence type="ECO:0000259" key="11">
    <source>
        <dbReference type="Pfam" id="PF25019"/>
    </source>
</evidence>
<sequence length="576" mass="65908">MDWFFLLSTLASLFSFLGLGEKVFDWAKSEVFLLRRVEDDVDKLRKTYGRIRAHLADAEDGHHLRDSLELWFLELKTLAFDTDSTSRKRKRGLVSDLLKRRSIGVEVASIQDKYREITGDRKKLCNGSSEGKEMSDAILSQASAFCERSRIIGRDDYCKQIVDALKAECNKDLPVVAIYGAAGIGKTALAQLVFDHFSTNCGREHFRNPFPARNRKGKQPIRQGTSYNPKPSQREKGKQALAQVEVDDTEHFELKIWVSLPKCSDVEGATIQIIEGKKFLLVIDNLWVEGYHFWENLRPPLVCGAKGSKVLVTTRNKAVWKVMAMQLEFHLEGLTVGDSWMLLRNLAFPDCDGYFNYLLCMSFFETTGKHEIKYRMSSLFHDLACHVSKNELLVMEDDELLSPPEQPRYASVHHQKEIPLSLGQLNEYKSLRALKLFGNSLHTLSRFTVTNDDTCNIGELNNLKLRGELCISKLENIVNVSEAPAANLMGKRYIDKLMLRWTDTSANSQTCEEVIDQLCPHSNLKHLWIVNYPGRRSPSWLDRSFSNLETLRLLNCRECEIPLSFHEQLPNLKILR</sequence>
<dbReference type="GO" id="GO:0051707">
    <property type="term" value="P:response to other organism"/>
    <property type="evidence" value="ECO:0007669"/>
    <property type="project" value="UniProtKB-ARBA"/>
</dbReference>
<feature type="signal peptide" evidence="8">
    <location>
        <begin position="1"/>
        <end position="20"/>
    </location>
</feature>
<evidence type="ECO:0000256" key="6">
    <source>
        <dbReference type="ARBA" id="ARBA00022840"/>
    </source>
</evidence>
<dbReference type="EMBL" id="CP136892">
    <property type="protein sequence ID" value="WOL01861.1"/>
    <property type="molecule type" value="Genomic_DNA"/>
</dbReference>
<dbReference type="PRINTS" id="PR00364">
    <property type="entry name" value="DISEASERSIST"/>
</dbReference>
<keyword evidence="8" id="KW-0732">Signal</keyword>
<keyword evidence="2" id="KW-0433">Leucine-rich repeat</keyword>
<dbReference type="SUPFAM" id="SSF52058">
    <property type="entry name" value="L domain-like"/>
    <property type="match status" value="1"/>
</dbReference>
<evidence type="ECO:0000313" key="12">
    <source>
        <dbReference type="EMBL" id="WOL01861.1"/>
    </source>
</evidence>
<organism evidence="12 13">
    <name type="scientific">Canna indica</name>
    <name type="common">Indian-shot</name>
    <dbReference type="NCBI Taxonomy" id="4628"/>
    <lineage>
        <taxon>Eukaryota</taxon>
        <taxon>Viridiplantae</taxon>
        <taxon>Streptophyta</taxon>
        <taxon>Embryophyta</taxon>
        <taxon>Tracheophyta</taxon>
        <taxon>Spermatophyta</taxon>
        <taxon>Magnoliopsida</taxon>
        <taxon>Liliopsida</taxon>
        <taxon>Zingiberales</taxon>
        <taxon>Cannaceae</taxon>
        <taxon>Canna</taxon>
    </lineage>
</organism>